<dbReference type="PANTHER" id="PTHR11787">
    <property type="entry name" value="RAB GDP-DISSOCIATION INHIBITOR"/>
    <property type="match status" value="1"/>
</dbReference>
<dbReference type="PRINTS" id="PR00891">
    <property type="entry name" value="RABGDIREP"/>
</dbReference>
<dbReference type="GO" id="GO:0005968">
    <property type="term" value="C:Rab-protein geranylgeranyltransferase complex"/>
    <property type="evidence" value="ECO:0007669"/>
    <property type="project" value="TreeGrafter"/>
</dbReference>
<dbReference type="InterPro" id="IPR036188">
    <property type="entry name" value="FAD/NAD-bd_sf"/>
</dbReference>
<dbReference type="PANTHER" id="PTHR11787:SF4">
    <property type="entry name" value="CHM, RAB ESCORT PROTEIN 1"/>
    <property type="match status" value="1"/>
</dbReference>
<dbReference type="Gene3D" id="3.50.50.60">
    <property type="entry name" value="FAD/NAD(P)-binding domain"/>
    <property type="match status" value="1"/>
</dbReference>
<dbReference type="Gene3D" id="1.10.405.10">
    <property type="entry name" value="Guanine Nucleotide Dissociation Inhibitor, domain 1"/>
    <property type="match status" value="1"/>
</dbReference>
<gene>
    <name evidence="3" type="ORF">TD95_000800</name>
</gene>
<comment type="similarity">
    <text evidence="1 2">Belongs to the Rab GDI family.</text>
</comment>
<dbReference type="InterPro" id="IPR018203">
    <property type="entry name" value="GDP_dissociation_inhibitor"/>
</dbReference>
<name>A0A0F4ZMZ9_9PEZI</name>
<dbReference type="SUPFAM" id="SSF51905">
    <property type="entry name" value="FAD/NAD(P)-binding domain"/>
    <property type="match status" value="1"/>
</dbReference>
<dbReference type="EMBL" id="LAEV01000019">
    <property type="protein sequence ID" value="KKA31203.1"/>
    <property type="molecule type" value="Genomic_DNA"/>
</dbReference>
<evidence type="ECO:0000256" key="1">
    <source>
        <dbReference type="ARBA" id="ARBA00005593"/>
    </source>
</evidence>
<comment type="caution">
    <text evidence="3">The sequence shown here is derived from an EMBL/GenBank/DDBJ whole genome shotgun (WGS) entry which is preliminary data.</text>
</comment>
<evidence type="ECO:0000256" key="2">
    <source>
        <dbReference type="PIRNR" id="PIRNR037514"/>
    </source>
</evidence>
<evidence type="ECO:0000313" key="4">
    <source>
        <dbReference type="Proteomes" id="UP000033483"/>
    </source>
</evidence>
<dbReference type="AlphaFoldDB" id="A0A0F4ZMZ9"/>
<organism evidence="3 4">
    <name type="scientific">Thielaviopsis punctulata</name>
    <dbReference type="NCBI Taxonomy" id="72032"/>
    <lineage>
        <taxon>Eukaryota</taxon>
        <taxon>Fungi</taxon>
        <taxon>Dikarya</taxon>
        <taxon>Ascomycota</taxon>
        <taxon>Pezizomycotina</taxon>
        <taxon>Sordariomycetes</taxon>
        <taxon>Hypocreomycetidae</taxon>
        <taxon>Microascales</taxon>
        <taxon>Ceratocystidaceae</taxon>
        <taxon>Thielaviopsis</taxon>
    </lineage>
</organism>
<dbReference type="PIRSF" id="PIRSF037514">
    <property type="entry name" value="Rab_ger_ger_transf_A_fun"/>
    <property type="match status" value="1"/>
</dbReference>
<dbReference type="GO" id="GO:0005829">
    <property type="term" value="C:cytosol"/>
    <property type="evidence" value="ECO:0007669"/>
    <property type="project" value="TreeGrafter"/>
</dbReference>
<dbReference type="GO" id="GO:0016192">
    <property type="term" value="P:vesicle-mediated transport"/>
    <property type="evidence" value="ECO:0007669"/>
    <property type="project" value="TreeGrafter"/>
</dbReference>
<dbReference type="SUPFAM" id="SSF54373">
    <property type="entry name" value="FAD-linked reductases, C-terminal domain"/>
    <property type="match status" value="1"/>
</dbReference>
<keyword evidence="4" id="KW-1185">Reference proteome</keyword>
<sequence>MESLADELWDVVINGTGLQQSLLALALSRSDKKILHLDHNEFYGGPAAAFTLAEAEAWAAENAAADNGSKKLFHKAIFTKAEGADDVLGAARSYALTLSPQILYCRSELVNQLVSSRAFRSLEFLAVGSFFIYEPGKDGAKPSLVKLPSTREDIFLTTAIPAKAKRGMMKFLKLVMDYDSEENKSIWEPKAGNLLSDFLASTFKLDASLQSFVTALTLSLDGKITVKDGILAISRHMDSMGVFGPGFSAVYPKFGGLSEVIQASCRACAVGGAVYILGTGVNSIKAIDEDGANVEITITSDIAVKTRSFVTDHNTAEGKRVTSKLIAVIDSKPEGIFGAAIEGGQQPAVAIVAFPAKSLCLEQEYPVYAMLHSGETGECPLSQCVAYLSSIAYPASKSILDQALASLLSALSTQDSTPKPLVQLYYEQADGVSSLSIDGSVVTMPCASSDLAFNDDLLGLVQDAWTSLTKGDEKAGEYMKFVDREPVEDDE</sequence>
<reference evidence="3 4" key="1">
    <citation type="submission" date="2015-03" db="EMBL/GenBank/DDBJ databases">
        <authorList>
            <person name="Radwan O."/>
            <person name="Al-Naeli F.A."/>
            <person name="Rendon G.A."/>
            <person name="Fields C."/>
        </authorList>
    </citation>
    <scope>NUCLEOTIDE SEQUENCE [LARGE SCALE GENOMIC DNA]</scope>
    <source>
        <strain evidence="3">CR-DP1</strain>
    </source>
</reference>
<protein>
    <recommendedName>
        <fullName evidence="2">Rab proteins geranylgeranyltransferase</fullName>
    </recommendedName>
</protein>
<proteinExistence type="inferred from homology"/>
<dbReference type="Gene3D" id="3.30.519.10">
    <property type="entry name" value="Guanine Nucleotide Dissociation Inhibitor, domain 2"/>
    <property type="match status" value="1"/>
</dbReference>
<accession>A0A0F4ZMZ9</accession>
<dbReference type="OrthoDB" id="1923006at2759"/>
<dbReference type="Pfam" id="PF00996">
    <property type="entry name" value="GDI"/>
    <property type="match status" value="1"/>
</dbReference>
<dbReference type="GO" id="GO:0007264">
    <property type="term" value="P:small GTPase-mediated signal transduction"/>
    <property type="evidence" value="ECO:0007669"/>
    <property type="project" value="UniProtKB-UniRule"/>
</dbReference>
<evidence type="ECO:0000313" key="3">
    <source>
        <dbReference type="EMBL" id="KKA31203.1"/>
    </source>
</evidence>
<dbReference type="GO" id="GO:0005092">
    <property type="term" value="F:GDP-dissociation inhibitor activity"/>
    <property type="evidence" value="ECO:0007669"/>
    <property type="project" value="UniProtKB-UniRule"/>
</dbReference>
<dbReference type="GO" id="GO:0005634">
    <property type="term" value="C:nucleus"/>
    <property type="evidence" value="ECO:0007669"/>
    <property type="project" value="TreeGrafter"/>
</dbReference>
<dbReference type="Proteomes" id="UP000033483">
    <property type="component" value="Unassembled WGS sequence"/>
</dbReference>
<dbReference type="InterPro" id="IPR017230">
    <property type="entry name" value="Mrs6"/>
</dbReference>